<name>A0ABP8UPT3_9ACTN</name>
<protein>
    <submittedName>
        <fullName evidence="1">Uncharacterized protein</fullName>
    </submittedName>
</protein>
<reference evidence="2" key="1">
    <citation type="journal article" date="2019" name="Int. J. Syst. Evol. Microbiol.">
        <title>The Global Catalogue of Microorganisms (GCM) 10K type strain sequencing project: providing services to taxonomists for standard genome sequencing and annotation.</title>
        <authorList>
            <consortium name="The Broad Institute Genomics Platform"/>
            <consortium name="The Broad Institute Genome Sequencing Center for Infectious Disease"/>
            <person name="Wu L."/>
            <person name="Ma J."/>
        </authorList>
    </citation>
    <scope>NUCLEOTIDE SEQUENCE [LARGE SCALE GENOMIC DNA]</scope>
    <source>
        <strain evidence="2">JCM 17939</strain>
    </source>
</reference>
<organism evidence="1 2">
    <name type="scientific">Actinoallomurus vinaceus</name>
    <dbReference type="NCBI Taxonomy" id="1080074"/>
    <lineage>
        <taxon>Bacteria</taxon>
        <taxon>Bacillati</taxon>
        <taxon>Actinomycetota</taxon>
        <taxon>Actinomycetes</taxon>
        <taxon>Streptosporangiales</taxon>
        <taxon>Thermomonosporaceae</taxon>
        <taxon>Actinoallomurus</taxon>
    </lineage>
</organism>
<evidence type="ECO:0000313" key="1">
    <source>
        <dbReference type="EMBL" id="GAA4635159.1"/>
    </source>
</evidence>
<gene>
    <name evidence="1" type="ORF">GCM10023196_079540</name>
</gene>
<sequence length="160" mass="18194">MVEMPVHPVPVWNVHKSAPRYSAKVRRVKVPEMIKRVTKHDLVSLSGKARNLHLTGRGREAERLAEHLPDGATGVLRALLPEPHPQLSYRCFVVIQRTRETLDHFPLDILPRDFEQLPDLTGEELVRLTRWALFQIPIQPEGTPATLKMPTLRGQSPSDP</sequence>
<keyword evidence="2" id="KW-1185">Reference proteome</keyword>
<proteinExistence type="predicted"/>
<evidence type="ECO:0000313" key="2">
    <source>
        <dbReference type="Proteomes" id="UP001501442"/>
    </source>
</evidence>
<accession>A0ABP8UPT3</accession>
<dbReference type="EMBL" id="BAABHK010000015">
    <property type="protein sequence ID" value="GAA4635159.1"/>
    <property type="molecule type" value="Genomic_DNA"/>
</dbReference>
<comment type="caution">
    <text evidence="1">The sequence shown here is derived from an EMBL/GenBank/DDBJ whole genome shotgun (WGS) entry which is preliminary data.</text>
</comment>
<dbReference type="Proteomes" id="UP001501442">
    <property type="component" value="Unassembled WGS sequence"/>
</dbReference>